<accession>A0A2P2QQ70</accession>
<protein>
    <submittedName>
        <fullName evidence="1">Uncharacterized protein</fullName>
    </submittedName>
</protein>
<reference evidence="1" key="1">
    <citation type="submission" date="2018-02" db="EMBL/GenBank/DDBJ databases">
        <title>Rhizophora mucronata_Transcriptome.</title>
        <authorList>
            <person name="Meera S.P."/>
            <person name="Sreeshan A."/>
            <person name="Augustine A."/>
        </authorList>
    </citation>
    <scope>NUCLEOTIDE SEQUENCE</scope>
    <source>
        <tissue evidence="1">Leaf</tissue>
    </source>
</reference>
<dbReference type="EMBL" id="GGEC01088557">
    <property type="protein sequence ID" value="MBX69041.1"/>
    <property type="molecule type" value="Transcribed_RNA"/>
</dbReference>
<evidence type="ECO:0000313" key="1">
    <source>
        <dbReference type="EMBL" id="MBX69041.1"/>
    </source>
</evidence>
<organism evidence="1">
    <name type="scientific">Rhizophora mucronata</name>
    <name type="common">Asiatic mangrove</name>
    <dbReference type="NCBI Taxonomy" id="61149"/>
    <lineage>
        <taxon>Eukaryota</taxon>
        <taxon>Viridiplantae</taxon>
        <taxon>Streptophyta</taxon>
        <taxon>Embryophyta</taxon>
        <taxon>Tracheophyta</taxon>
        <taxon>Spermatophyta</taxon>
        <taxon>Magnoliopsida</taxon>
        <taxon>eudicotyledons</taxon>
        <taxon>Gunneridae</taxon>
        <taxon>Pentapetalae</taxon>
        <taxon>rosids</taxon>
        <taxon>fabids</taxon>
        <taxon>Malpighiales</taxon>
        <taxon>Rhizophoraceae</taxon>
        <taxon>Rhizophora</taxon>
    </lineage>
</organism>
<sequence length="16" mass="1925">MAFGAKSKKYHMEIFH</sequence>
<dbReference type="AlphaFoldDB" id="A0A2P2QQ70"/>
<proteinExistence type="predicted"/>
<name>A0A2P2QQ70_RHIMU</name>